<dbReference type="Gene3D" id="3.40.50.300">
    <property type="entry name" value="P-loop containing nucleotide triphosphate hydrolases"/>
    <property type="match status" value="1"/>
</dbReference>
<protein>
    <recommendedName>
        <fullName evidence="5">ABC-type quaternary amine transporter</fullName>
        <ecNumber evidence="5">7.6.2.9</ecNumber>
    </recommendedName>
</protein>
<sequence>MIELDDVSMTYPDGTVAVERFSLTVPSRTTVALVGSSGSGKTTLLRMVNRMVDPTAGSVRIDGVDVATVDKVRLRRSVGYVLQAGGLLPHRTVLENVMTVPLLERRPDRAHVARRAREVLDIVGIDPARADAYPGELSGGQQQRVGVARALAADPDILLMDEPFGAVDPIVRRELQGELRRLQRDLGKTVLLVTHDVDEAFALADHVVILRERAQVAQAGSPTQIMAHPADRFVRRFVGLDDDRRALRTTVVDGVTVLVDGAGHPAGVLAT</sequence>
<dbReference type="FunFam" id="3.40.50.300:FF:000425">
    <property type="entry name" value="Probable ABC transporter, ATP-binding subunit"/>
    <property type="match status" value="1"/>
</dbReference>
<dbReference type="EC" id="7.6.2.9" evidence="5"/>
<name>A0A7Y9FFR4_9CELL</name>
<dbReference type="PROSITE" id="PS00211">
    <property type="entry name" value="ABC_TRANSPORTER_1"/>
    <property type="match status" value="1"/>
</dbReference>
<evidence type="ECO:0000256" key="3">
    <source>
        <dbReference type="ARBA" id="ARBA00022741"/>
    </source>
</evidence>
<dbReference type="InterPro" id="IPR027417">
    <property type="entry name" value="P-loop_NTPase"/>
</dbReference>
<comment type="caution">
    <text evidence="8">The sequence shown here is derived from an EMBL/GenBank/DDBJ whole genome shotgun (WGS) entry which is preliminary data.</text>
</comment>
<evidence type="ECO:0000256" key="1">
    <source>
        <dbReference type="ARBA" id="ARBA00005417"/>
    </source>
</evidence>
<dbReference type="Proteomes" id="UP000618382">
    <property type="component" value="Unassembled WGS sequence"/>
</dbReference>
<dbReference type="RefSeq" id="WP_140458098.1">
    <property type="nucleotide sequence ID" value="NZ_BAABFI010000001.1"/>
</dbReference>
<evidence type="ECO:0000259" key="6">
    <source>
        <dbReference type="PROSITE" id="PS50893"/>
    </source>
</evidence>
<dbReference type="PANTHER" id="PTHR43117:SF4">
    <property type="entry name" value="OSMOPROTECTANT IMPORT ATP-BINDING PROTEIN OSMV"/>
    <property type="match status" value="1"/>
</dbReference>
<evidence type="ECO:0000256" key="5">
    <source>
        <dbReference type="ARBA" id="ARBA00066388"/>
    </source>
</evidence>
<evidence type="ECO:0000256" key="4">
    <source>
        <dbReference type="ARBA" id="ARBA00022840"/>
    </source>
</evidence>
<keyword evidence="3" id="KW-0547">Nucleotide-binding</keyword>
<reference evidence="8 9" key="1">
    <citation type="submission" date="2020-07" db="EMBL/GenBank/DDBJ databases">
        <title>Sequencing the genomes of 1000 actinobacteria strains.</title>
        <authorList>
            <person name="Klenk H.-P."/>
        </authorList>
    </citation>
    <scope>NUCLEOTIDE SEQUENCE [LARGE SCALE GENOMIC DNA]</scope>
    <source>
        <strain evidence="8 9">DSM 24482</strain>
    </source>
</reference>
<dbReference type="EMBL" id="JACCBK010000001">
    <property type="protein sequence ID" value="NYD86485.1"/>
    <property type="molecule type" value="Genomic_DNA"/>
</dbReference>
<keyword evidence="10" id="KW-1185">Reference proteome</keyword>
<dbReference type="SMART" id="SM00382">
    <property type="entry name" value="AAA"/>
    <property type="match status" value="1"/>
</dbReference>
<dbReference type="Pfam" id="PF00005">
    <property type="entry name" value="ABC_tran"/>
    <property type="match status" value="1"/>
</dbReference>
<evidence type="ECO:0000313" key="10">
    <source>
        <dbReference type="Proteomes" id="UP000618382"/>
    </source>
</evidence>
<keyword evidence="4 8" id="KW-0067">ATP-binding</keyword>
<accession>A0A7Y9FFR4</accession>
<dbReference type="GO" id="GO:0016887">
    <property type="term" value="F:ATP hydrolysis activity"/>
    <property type="evidence" value="ECO:0007669"/>
    <property type="project" value="InterPro"/>
</dbReference>
<evidence type="ECO:0000313" key="7">
    <source>
        <dbReference type="EMBL" id="GIG32624.1"/>
    </source>
</evidence>
<dbReference type="AlphaFoldDB" id="A0A7Y9FFR4"/>
<evidence type="ECO:0000313" key="8">
    <source>
        <dbReference type="EMBL" id="NYD86485.1"/>
    </source>
</evidence>
<evidence type="ECO:0000256" key="2">
    <source>
        <dbReference type="ARBA" id="ARBA00022448"/>
    </source>
</evidence>
<gene>
    <name evidence="8" type="ORF">BKA21_002034</name>
    <name evidence="7" type="ORF">Col01nite_17830</name>
</gene>
<feature type="domain" description="ABC transporter" evidence="6">
    <location>
        <begin position="2"/>
        <end position="238"/>
    </location>
</feature>
<dbReference type="EMBL" id="BONN01000004">
    <property type="protein sequence ID" value="GIG32624.1"/>
    <property type="molecule type" value="Genomic_DNA"/>
</dbReference>
<reference evidence="7 10" key="2">
    <citation type="submission" date="2021-01" db="EMBL/GenBank/DDBJ databases">
        <title>Whole genome shotgun sequence of Cellulomonas oligotrophica NBRC 109435.</title>
        <authorList>
            <person name="Komaki H."/>
            <person name="Tamura T."/>
        </authorList>
    </citation>
    <scope>NUCLEOTIDE SEQUENCE [LARGE SCALE GENOMIC DNA]</scope>
    <source>
        <strain evidence="7 10">NBRC 109435</strain>
    </source>
</reference>
<dbReference type="SUPFAM" id="SSF52540">
    <property type="entry name" value="P-loop containing nucleoside triphosphate hydrolases"/>
    <property type="match status" value="1"/>
</dbReference>
<dbReference type="PANTHER" id="PTHR43117">
    <property type="entry name" value="OSMOPROTECTANT IMPORT ATP-BINDING PROTEIN OSMV"/>
    <property type="match status" value="1"/>
</dbReference>
<dbReference type="Proteomes" id="UP000577956">
    <property type="component" value="Unassembled WGS sequence"/>
</dbReference>
<organism evidence="8 9">
    <name type="scientific">Cellulomonas oligotrophica</name>
    <dbReference type="NCBI Taxonomy" id="931536"/>
    <lineage>
        <taxon>Bacteria</taxon>
        <taxon>Bacillati</taxon>
        <taxon>Actinomycetota</taxon>
        <taxon>Actinomycetes</taxon>
        <taxon>Micrococcales</taxon>
        <taxon>Cellulomonadaceae</taxon>
        <taxon>Cellulomonas</taxon>
    </lineage>
</organism>
<evidence type="ECO:0000313" key="9">
    <source>
        <dbReference type="Proteomes" id="UP000577956"/>
    </source>
</evidence>
<comment type="similarity">
    <text evidence="1">Belongs to the ABC transporter superfamily.</text>
</comment>
<keyword evidence="2" id="KW-0813">Transport</keyword>
<dbReference type="PROSITE" id="PS50893">
    <property type="entry name" value="ABC_TRANSPORTER_2"/>
    <property type="match status" value="1"/>
</dbReference>
<dbReference type="GO" id="GO:0005524">
    <property type="term" value="F:ATP binding"/>
    <property type="evidence" value="ECO:0007669"/>
    <property type="project" value="UniProtKB-KW"/>
</dbReference>
<dbReference type="InterPro" id="IPR003439">
    <property type="entry name" value="ABC_transporter-like_ATP-bd"/>
</dbReference>
<proteinExistence type="inferred from homology"/>
<dbReference type="InterPro" id="IPR003593">
    <property type="entry name" value="AAA+_ATPase"/>
</dbReference>
<dbReference type="GO" id="GO:0015418">
    <property type="term" value="F:ABC-type quaternary ammonium compound transporting activity"/>
    <property type="evidence" value="ECO:0007669"/>
    <property type="project" value="UniProtKB-EC"/>
</dbReference>
<dbReference type="InterPro" id="IPR017871">
    <property type="entry name" value="ABC_transporter-like_CS"/>
</dbReference>